<sequence>MKILFASPKSVSFGYFSSGKTRWRLLTLALACSWRTMSS</sequence>
<name>A0A654TSV6_MYCTX</name>
<accession>A0A654TSV6</accession>
<dbReference type="Proteomes" id="UP000046947">
    <property type="component" value="Unassembled WGS sequence"/>
</dbReference>
<dbReference type="AlphaFoldDB" id="A0A654TSV6"/>
<dbReference type="EMBL" id="CFOH01000964">
    <property type="protein sequence ID" value="CFE75386.1"/>
    <property type="molecule type" value="Genomic_DNA"/>
</dbReference>
<gene>
    <name evidence="1" type="ORF">ERS007688_03901</name>
</gene>
<evidence type="ECO:0000313" key="2">
    <source>
        <dbReference type="Proteomes" id="UP000046947"/>
    </source>
</evidence>
<protein>
    <submittedName>
        <fullName evidence="1">Uncharacterized protein</fullName>
    </submittedName>
</protein>
<evidence type="ECO:0000313" key="1">
    <source>
        <dbReference type="EMBL" id="CFE75386.1"/>
    </source>
</evidence>
<reference evidence="1 2" key="1">
    <citation type="submission" date="2015-03" db="EMBL/GenBank/DDBJ databases">
        <authorList>
            <consortium name="Pathogen Informatics"/>
        </authorList>
    </citation>
    <scope>NUCLEOTIDE SEQUENCE [LARGE SCALE GENOMIC DNA]</scope>
    <source>
        <strain evidence="1 2">H09601792</strain>
    </source>
</reference>
<organism evidence="1 2">
    <name type="scientific">Mycobacterium tuberculosis</name>
    <dbReference type="NCBI Taxonomy" id="1773"/>
    <lineage>
        <taxon>Bacteria</taxon>
        <taxon>Bacillati</taxon>
        <taxon>Actinomycetota</taxon>
        <taxon>Actinomycetes</taxon>
        <taxon>Mycobacteriales</taxon>
        <taxon>Mycobacteriaceae</taxon>
        <taxon>Mycobacterium</taxon>
        <taxon>Mycobacterium tuberculosis complex</taxon>
    </lineage>
</organism>
<proteinExistence type="predicted"/>